<dbReference type="Pfam" id="PF06144">
    <property type="entry name" value="DNA_pol3_delta"/>
    <property type="match status" value="1"/>
</dbReference>
<dbReference type="InterPro" id="IPR005790">
    <property type="entry name" value="DNA_polIII_delta"/>
</dbReference>
<dbReference type="Proteomes" id="UP000004095">
    <property type="component" value="Unassembled WGS sequence"/>
</dbReference>
<evidence type="ECO:0000256" key="2">
    <source>
        <dbReference type="ARBA" id="ARBA00017703"/>
    </source>
</evidence>
<sequence length="353" mass="40822">MPLTNDDKKKKNMPQTPENVLKDLKAKKYAPIYFLHGDESYYLDQISDFIEKNVLQEHEKGFNQIVLYGKDTNLGTIVQNARRFPMMAEKQVVIVKEAQQLADWSKADSKKIIEAYIKQPQPSTVLVFNHKHKSFNKNTTLYKLFDKQAVVVESKKIREHQVGGWIEGYFKQKGYQANFKATAMLTESIGADLGRLQTEIDKLLLNVNDQSKPIDEHLVEEHVGISKAYNIFELQKALGVKDWYKIRQILMYWEANPKSQPLIPTIAMIFQYFCKLLVGHRVTDKSDQNLAKVLKVSPYFVKDYKVAMRHYSLGKVVHIIHYLREADLQSKGVNTRNTSDAQILQELVFKILA</sequence>
<dbReference type="SUPFAM" id="SSF48019">
    <property type="entry name" value="post-AAA+ oligomerization domain-like"/>
    <property type="match status" value="1"/>
</dbReference>
<dbReference type="NCBIfam" id="TIGR01128">
    <property type="entry name" value="holA"/>
    <property type="match status" value="1"/>
</dbReference>
<evidence type="ECO:0000256" key="7">
    <source>
        <dbReference type="ARBA" id="ARBA00034754"/>
    </source>
</evidence>
<keyword evidence="3 10" id="KW-0808">Transferase</keyword>
<comment type="similarity">
    <text evidence="7">Belongs to the DNA polymerase HolA subunit family.</text>
</comment>
<dbReference type="PANTHER" id="PTHR34388:SF1">
    <property type="entry name" value="DNA POLYMERASE III SUBUNIT DELTA"/>
    <property type="match status" value="1"/>
</dbReference>
<keyword evidence="11" id="KW-1185">Reference proteome</keyword>
<evidence type="ECO:0000256" key="1">
    <source>
        <dbReference type="ARBA" id="ARBA00012417"/>
    </source>
</evidence>
<dbReference type="GO" id="GO:0003677">
    <property type="term" value="F:DNA binding"/>
    <property type="evidence" value="ECO:0007669"/>
    <property type="project" value="InterPro"/>
</dbReference>
<evidence type="ECO:0000256" key="4">
    <source>
        <dbReference type="ARBA" id="ARBA00022695"/>
    </source>
</evidence>
<dbReference type="SUPFAM" id="SSF52540">
    <property type="entry name" value="P-loop containing nucleoside triphosphate hydrolases"/>
    <property type="match status" value="1"/>
</dbReference>
<keyword evidence="5" id="KW-0235">DNA replication</keyword>
<feature type="domain" description="DNA polymerase III delta N-terminal" evidence="9">
    <location>
        <begin position="33"/>
        <end position="154"/>
    </location>
</feature>
<dbReference type="InterPro" id="IPR008921">
    <property type="entry name" value="DNA_pol3_clamp-load_cplx_C"/>
</dbReference>
<dbReference type="GO" id="GO:0006261">
    <property type="term" value="P:DNA-templated DNA replication"/>
    <property type="evidence" value="ECO:0007669"/>
    <property type="project" value="TreeGrafter"/>
</dbReference>
<name>A1ZQ74_MICM2</name>
<dbReference type="EC" id="2.7.7.7" evidence="1"/>
<accession>A1ZQ74</accession>
<dbReference type="EMBL" id="AAWS01000023">
    <property type="protein sequence ID" value="EAY27483.1"/>
    <property type="molecule type" value="Genomic_DNA"/>
</dbReference>
<evidence type="ECO:0000313" key="10">
    <source>
        <dbReference type="EMBL" id="EAY27483.1"/>
    </source>
</evidence>
<dbReference type="eggNOG" id="COG1466">
    <property type="taxonomic scope" value="Bacteria"/>
</dbReference>
<evidence type="ECO:0000256" key="3">
    <source>
        <dbReference type="ARBA" id="ARBA00022679"/>
    </source>
</evidence>
<dbReference type="Gene3D" id="1.10.8.60">
    <property type="match status" value="1"/>
</dbReference>
<dbReference type="Gene3D" id="3.40.50.300">
    <property type="entry name" value="P-loop containing nucleotide triphosphate hydrolases"/>
    <property type="match status" value="1"/>
</dbReference>
<organism evidence="10 11">
    <name type="scientific">Microscilla marina ATCC 23134</name>
    <dbReference type="NCBI Taxonomy" id="313606"/>
    <lineage>
        <taxon>Bacteria</taxon>
        <taxon>Pseudomonadati</taxon>
        <taxon>Bacteroidota</taxon>
        <taxon>Cytophagia</taxon>
        <taxon>Cytophagales</taxon>
        <taxon>Microscillaceae</taxon>
        <taxon>Microscilla</taxon>
    </lineage>
</organism>
<evidence type="ECO:0000259" key="9">
    <source>
        <dbReference type="Pfam" id="PF06144"/>
    </source>
</evidence>
<dbReference type="GO" id="GO:0009360">
    <property type="term" value="C:DNA polymerase III complex"/>
    <property type="evidence" value="ECO:0007669"/>
    <property type="project" value="InterPro"/>
</dbReference>
<reference evidence="10 11" key="1">
    <citation type="submission" date="2007-01" db="EMBL/GenBank/DDBJ databases">
        <authorList>
            <person name="Haygood M."/>
            <person name="Podell S."/>
            <person name="Anderson C."/>
            <person name="Hopkinson B."/>
            <person name="Roe K."/>
            <person name="Barbeau K."/>
            <person name="Gaasterland T."/>
            <person name="Ferriera S."/>
            <person name="Johnson J."/>
            <person name="Kravitz S."/>
            <person name="Beeson K."/>
            <person name="Sutton G."/>
            <person name="Rogers Y.-H."/>
            <person name="Friedman R."/>
            <person name="Frazier M."/>
            <person name="Venter J.C."/>
        </authorList>
    </citation>
    <scope>NUCLEOTIDE SEQUENCE [LARGE SCALE GENOMIC DNA]</scope>
    <source>
        <strain evidence="10 11">ATCC 23134</strain>
    </source>
</reference>
<protein>
    <recommendedName>
        <fullName evidence="2">DNA polymerase III subunit delta</fullName>
        <ecNumber evidence="1">2.7.7.7</ecNumber>
    </recommendedName>
</protein>
<evidence type="ECO:0000256" key="5">
    <source>
        <dbReference type="ARBA" id="ARBA00022705"/>
    </source>
</evidence>
<dbReference type="GO" id="GO:0003887">
    <property type="term" value="F:DNA-directed DNA polymerase activity"/>
    <property type="evidence" value="ECO:0007669"/>
    <property type="project" value="UniProtKB-KW"/>
</dbReference>
<evidence type="ECO:0000256" key="6">
    <source>
        <dbReference type="ARBA" id="ARBA00022932"/>
    </source>
</evidence>
<comment type="caution">
    <text evidence="10">The sequence shown here is derived from an EMBL/GenBank/DDBJ whole genome shotgun (WGS) entry which is preliminary data.</text>
</comment>
<dbReference type="AlphaFoldDB" id="A1ZQ74"/>
<dbReference type="InterPro" id="IPR010372">
    <property type="entry name" value="DNA_pol3_delta_N"/>
</dbReference>
<proteinExistence type="inferred from homology"/>
<dbReference type="InterPro" id="IPR027417">
    <property type="entry name" value="P-loop_NTPase"/>
</dbReference>
<evidence type="ECO:0000313" key="11">
    <source>
        <dbReference type="Proteomes" id="UP000004095"/>
    </source>
</evidence>
<dbReference type="PANTHER" id="PTHR34388">
    <property type="entry name" value="DNA POLYMERASE III SUBUNIT DELTA"/>
    <property type="match status" value="1"/>
</dbReference>
<keyword evidence="4 10" id="KW-0548">Nucleotidyltransferase</keyword>
<dbReference type="Gene3D" id="1.20.272.10">
    <property type="match status" value="1"/>
</dbReference>
<comment type="catalytic activity">
    <reaction evidence="8">
        <text>DNA(n) + a 2'-deoxyribonucleoside 5'-triphosphate = DNA(n+1) + diphosphate</text>
        <dbReference type="Rhea" id="RHEA:22508"/>
        <dbReference type="Rhea" id="RHEA-COMP:17339"/>
        <dbReference type="Rhea" id="RHEA-COMP:17340"/>
        <dbReference type="ChEBI" id="CHEBI:33019"/>
        <dbReference type="ChEBI" id="CHEBI:61560"/>
        <dbReference type="ChEBI" id="CHEBI:173112"/>
        <dbReference type="EC" id="2.7.7.7"/>
    </reaction>
</comment>
<gene>
    <name evidence="10" type="ORF">M23134_06884</name>
</gene>
<keyword evidence="6" id="KW-0239">DNA-directed DNA polymerase</keyword>
<evidence type="ECO:0000256" key="8">
    <source>
        <dbReference type="ARBA" id="ARBA00049244"/>
    </source>
</evidence>